<dbReference type="InterPro" id="IPR027417">
    <property type="entry name" value="P-loop_NTPase"/>
</dbReference>
<proteinExistence type="predicted"/>
<dbReference type="Pfam" id="PF00005">
    <property type="entry name" value="ABC_tran"/>
    <property type="match status" value="1"/>
</dbReference>
<dbReference type="SMART" id="SM00382">
    <property type="entry name" value="AAA"/>
    <property type="match status" value="1"/>
</dbReference>
<dbReference type="Proteomes" id="UP000597038">
    <property type="component" value="Unassembled WGS sequence"/>
</dbReference>
<dbReference type="InterPro" id="IPR003593">
    <property type="entry name" value="AAA+_ATPase"/>
</dbReference>
<keyword evidence="5" id="KW-1185">Reference proteome</keyword>
<protein>
    <submittedName>
        <fullName evidence="4">ABC transporter ATP-binding protein</fullName>
    </submittedName>
</protein>
<gene>
    <name evidence="4" type="ORF">I9026_08725</name>
</gene>
<keyword evidence="2 4" id="KW-0067">ATP-binding</keyword>
<sequence>MKSKSIANLSHTVKAYDKRTVLNDVSLSVNSGEILGIIGPSGSGKTTLIKCLLGMEKLNSGLATILDTTMPNRKILGRIGYMGQSDALYENLSAYENLIFFGNLIGLKGKQLEKMIDENLQLVKLSDFKKKLVNTFSGGMKRRLSLAITLLGHPELIILDEPTVGIDPSLRKDIWEQLKILSQQGKGVIVTTHMMDEAEKCDLVGLIIEGKLFEIGTPETLKEKFNVTSIEEVFLKAEVRDDA</sequence>
<evidence type="ECO:0000313" key="4">
    <source>
        <dbReference type="EMBL" id="MBH9581455.1"/>
    </source>
</evidence>
<evidence type="ECO:0000259" key="3">
    <source>
        <dbReference type="PROSITE" id="PS50893"/>
    </source>
</evidence>
<feature type="domain" description="ABC transporter" evidence="3">
    <location>
        <begin position="7"/>
        <end position="234"/>
    </location>
</feature>
<organism evidence="4 5">
    <name type="scientific">Staphylococcus felis</name>
    <dbReference type="NCBI Taxonomy" id="46127"/>
    <lineage>
        <taxon>Bacteria</taxon>
        <taxon>Bacillati</taxon>
        <taxon>Bacillota</taxon>
        <taxon>Bacilli</taxon>
        <taxon>Bacillales</taxon>
        <taxon>Staphylococcaceae</taxon>
        <taxon>Staphylococcus</taxon>
    </lineage>
</organism>
<dbReference type="SUPFAM" id="SSF52540">
    <property type="entry name" value="P-loop containing nucleoside triphosphate hydrolases"/>
    <property type="match status" value="1"/>
</dbReference>
<keyword evidence="1" id="KW-0547">Nucleotide-binding</keyword>
<dbReference type="RefSeq" id="WP_198092827.1">
    <property type="nucleotide sequence ID" value="NZ_CAJVAI010000011.1"/>
</dbReference>
<dbReference type="PROSITE" id="PS50893">
    <property type="entry name" value="ABC_TRANSPORTER_2"/>
    <property type="match status" value="1"/>
</dbReference>
<dbReference type="Gene3D" id="3.40.50.300">
    <property type="entry name" value="P-loop containing nucleotide triphosphate hydrolases"/>
    <property type="match status" value="1"/>
</dbReference>
<name>A0ABS0QQD3_9STAP</name>
<evidence type="ECO:0000313" key="5">
    <source>
        <dbReference type="Proteomes" id="UP000597038"/>
    </source>
</evidence>
<dbReference type="PROSITE" id="PS00211">
    <property type="entry name" value="ABC_TRANSPORTER_1"/>
    <property type="match status" value="1"/>
</dbReference>
<comment type="caution">
    <text evidence="4">The sequence shown here is derived from an EMBL/GenBank/DDBJ whole genome shotgun (WGS) entry which is preliminary data.</text>
</comment>
<evidence type="ECO:0000256" key="1">
    <source>
        <dbReference type="ARBA" id="ARBA00022741"/>
    </source>
</evidence>
<evidence type="ECO:0000256" key="2">
    <source>
        <dbReference type="ARBA" id="ARBA00022840"/>
    </source>
</evidence>
<dbReference type="PANTHER" id="PTHR43038">
    <property type="entry name" value="ATP-BINDING CASSETTE, SUB-FAMILY H, MEMBER 1"/>
    <property type="match status" value="1"/>
</dbReference>
<dbReference type="InterPro" id="IPR017871">
    <property type="entry name" value="ABC_transporter-like_CS"/>
</dbReference>
<dbReference type="PANTHER" id="PTHR43038:SF3">
    <property type="entry name" value="ABC TRANSPORTER G FAMILY MEMBER 20 ISOFORM X1"/>
    <property type="match status" value="1"/>
</dbReference>
<dbReference type="InterPro" id="IPR003439">
    <property type="entry name" value="ABC_transporter-like_ATP-bd"/>
</dbReference>
<reference evidence="4 5" key="1">
    <citation type="submission" date="2020-12" db="EMBL/GenBank/DDBJ databases">
        <title>Genomic analysis of Staphylococcus felis from a cat with skin infection.</title>
        <authorList>
            <person name="Aslantas O."/>
            <person name="Keskin O."/>
            <person name="Buyukaltay K."/>
            <person name="Gullu Yucetepe A."/>
        </authorList>
    </citation>
    <scope>NUCLEOTIDE SEQUENCE [LARGE SCALE GENOMIC DNA]</scope>
    <source>
        <strain evidence="4 5">HARRANVET</strain>
    </source>
</reference>
<dbReference type="GO" id="GO:0005524">
    <property type="term" value="F:ATP binding"/>
    <property type="evidence" value="ECO:0007669"/>
    <property type="project" value="UniProtKB-KW"/>
</dbReference>
<dbReference type="EMBL" id="JAEDAQ010000014">
    <property type="protein sequence ID" value="MBH9581455.1"/>
    <property type="molecule type" value="Genomic_DNA"/>
</dbReference>
<accession>A0ABS0QQD3</accession>